<evidence type="ECO:0000313" key="4">
    <source>
        <dbReference type="Proteomes" id="UP000577956"/>
    </source>
</evidence>
<dbReference type="RefSeq" id="WP_140458641.1">
    <property type="nucleotide sequence ID" value="NZ_BAABFI010000017.1"/>
</dbReference>
<dbReference type="AlphaFoldDB" id="A0A7Y9JXV0"/>
<dbReference type="Proteomes" id="UP000577956">
    <property type="component" value="Unassembled WGS sequence"/>
</dbReference>
<dbReference type="Pfam" id="PF00563">
    <property type="entry name" value="EAL"/>
    <property type="match status" value="1"/>
</dbReference>
<name>A0A7Y9JXV0_9CELL</name>
<accession>A0A7Y9JXV0</accession>
<dbReference type="Gene3D" id="3.20.20.450">
    <property type="entry name" value="EAL domain"/>
    <property type="match status" value="1"/>
</dbReference>
<evidence type="ECO:0000313" key="3">
    <source>
        <dbReference type="EMBL" id="NYD85114.1"/>
    </source>
</evidence>
<comment type="caution">
    <text evidence="3">The sequence shown here is derived from an EMBL/GenBank/DDBJ whole genome shotgun (WGS) entry which is preliminary data.</text>
</comment>
<dbReference type="EMBL" id="JACCBK010000001">
    <property type="protein sequence ID" value="NYD85114.1"/>
    <property type="molecule type" value="Genomic_DNA"/>
</dbReference>
<feature type="domain" description="EAL" evidence="1">
    <location>
        <begin position="90"/>
        <end position="199"/>
    </location>
</feature>
<organism evidence="3 4">
    <name type="scientific">Cellulomonas oligotrophica</name>
    <dbReference type="NCBI Taxonomy" id="931536"/>
    <lineage>
        <taxon>Bacteria</taxon>
        <taxon>Bacillati</taxon>
        <taxon>Actinomycetota</taxon>
        <taxon>Actinomycetes</taxon>
        <taxon>Micrococcales</taxon>
        <taxon>Cellulomonadaceae</taxon>
        <taxon>Cellulomonas</taxon>
    </lineage>
</organism>
<evidence type="ECO:0000313" key="2">
    <source>
        <dbReference type="EMBL" id="GIG33818.1"/>
    </source>
</evidence>
<dbReference type="EMBL" id="BONN01000009">
    <property type="protein sequence ID" value="GIG33818.1"/>
    <property type="molecule type" value="Genomic_DNA"/>
</dbReference>
<gene>
    <name evidence="3" type="ORF">BKA21_000663</name>
    <name evidence="2" type="ORF">Col01nite_29770</name>
</gene>
<reference evidence="2 5" key="2">
    <citation type="submission" date="2021-01" db="EMBL/GenBank/DDBJ databases">
        <title>Whole genome shotgun sequence of Cellulomonas oligotrophica NBRC 109435.</title>
        <authorList>
            <person name="Komaki H."/>
            <person name="Tamura T."/>
        </authorList>
    </citation>
    <scope>NUCLEOTIDE SEQUENCE [LARGE SCALE GENOMIC DNA]</scope>
    <source>
        <strain evidence="2 5">NBRC 109435</strain>
    </source>
</reference>
<dbReference type="SUPFAM" id="SSF141868">
    <property type="entry name" value="EAL domain-like"/>
    <property type="match status" value="1"/>
</dbReference>
<dbReference type="Proteomes" id="UP000618382">
    <property type="component" value="Unassembled WGS sequence"/>
</dbReference>
<sequence length="203" mass="21924">MTTRSRAHRPRHVARQPIWTPDGRLLGHEYLYRTAQGLPAGVDRWEPARQDLATRDVLAALYDSGAPAGTGLVFVNVTRTFLVGGLPLPAPDTRLVLEVVETVDADAAVLDGLAALRAAGYRIALDDWTGTPAQQAMLPLADYVKVDCRDLHRLGPRGLHHARSGGARLVAERVSGPDLVDVCRLLRFDLLQGNALGMPALCA</sequence>
<protein>
    <submittedName>
        <fullName evidence="3">EAL and modified HD-GYP domain-containing signal transduction protein</fullName>
    </submittedName>
</protein>
<reference evidence="3 4" key="1">
    <citation type="submission" date="2020-07" db="EMBL/GenBank/DDBJ databases">
        <title>Sequencing the genomes of 1000 actinobacteria strains.</title>
        <authorList>
            <person name="Klenk H.-P."/>
        </authorList>
    </citation>
    <scope>NUCLEOTIDE SEQUENCE [LARGE SCALE GENOMIC DNA]</scope>
    <source>
        <strain evidence="3 4">DSM 24482</strain>
    </source>
</reference>
<dbReference type="InterPro" id="IPR035919">
    <property type="entry name" value="EAL_sf"/>
</dbReference>
<proteinExistence type="predicted"/>
<keyword evidence="5" id="KW-1185">Reference proteome</keyword>
<evidence type="ECO:0000313" key="5">
    <source>
        <dbReference type="Proteomes" id="UP000618382"/>
    </source>
</evidence>
<dbReference type="InterPro" id="IPR001633">
    <property type="entry name" value="EAL_dom"/>
</dbReference>
<evidence type="ECO:0000259" key="1">
    <source>
        <dbReference type="Pfam" id="PF00563"/>
    </source>
</evidence>